<evidence type="ECO:0000313" key="3">
    <source>
        <dbReference type="EMBL" id="KRU13462.1"/>
    </source>
</evidence>
<dbReference type="Proteomes" id="UP000030905">
    <property type="component" value="Chromosome"/>
</dbReference>
<dbReference type="RefSeq" id="WP_004455110.1">
    <property type="nucleotide sequence ID" value="NZ_ANZB01000001.1"/>
</dbReference>
<dbReference type="SMART" id="SM01117">
    <property type="entry name" value="Cyt-b5"/>
    <property type="match status" value="1"/>
</dbReference>
<dbReference type="Gene3D" id="3.10.120.10">
    <property type="entry name" value="Cytochrome b5-like heme/steroid binding domain"/>
    <property type="match status" value="1"/>
</dbReference>
<reference evidence="3" key="2">
    <citation type="submission" date="2015-10" db="EMBL/GenBank/DDBJ databases">
        <title>Improved Draft Genome Sequence of Clostridium pasteurianum Strain ATCC 6013 (DSM 525) Using a Hybrid Next-Generation Sequencing Approach.</title>
        <authorList>
            <person name="Pyne M.E."/>
            <person name="Utturkar S.M."/>
            <person name="Brown S.D."/>
            <person name="Moo-Young M."/>
            <person name="Chung D.A."/>
            <person name="Chou P.C."/>
        </authorList>
    </citation>
    <scope>NUCLEOTIDE SEQUENCE</scope>
    <source>
        <strain evidence="3">ATCC 6013</strain>
    </source>
</reference>
<evidence type="ECO:0000313" key="2">
    <source>
        <dbReference type="EMBL" id="AJA50526.1"/>
    </source>
</evidence>
<evidence type="ECO:0000259" key="1">
    <source>
        <dbReference type="SMART" id="SM01117"/>
    </source>
</evidence>
<dbReference type="KEGG" id="cpat:CLPA_c04380"/>
<evidence type="ECO:0000313" key="4">
    <source>
        <dbReference type="Proteomes" id="UP000028042"/>
    </source>
</evidence>
<gene>
    <name evidence="2" type="ORF">CLPA_c04380</name>
    <name evidence="3" type="ORF">CP6013_02710</name>
</gene>
<accession>A0A0H3J3P9</accession>
<dbReference type="InterPro" id="IPR036400">
    <property type="entry name" value="Cyt_B5-like_heme/steroid_sf"/>
</dbReference>
<evidence type="ECO:0000313" key="5">
    <source>
        <dbReference type="Proteomes" id="UP000030905"/>
    </source>
</evidence>
<protein>
    <submittedName>
        <fullName evidence="2">Cytochrome b5</fullName>
    </submittedName>
</protein>
<reference evidence="2 5" key="1">
    <citation type="journal article" date="2015" name="Genome Announc.">
        <title>Complete Genome Sequence of the Nitrogen-Fixing and Solvent-Producing Clostridium pasteurianum DSM 525.</title>
        <authorList>
            <person name="Poehlein A."/>
            <person name="Grosse-Honebrink A."/>
            <person name="Zhang Y."/>
            <person name="Minton N.P."/>
            <person name="Daniel R."/>
        </authorList>
    </citation>
    <scope>NUCLEOTIDE SEQUENCE [LARGE SCALE GENOMIC DNA]</scope>
    <source>
        <strain evidence="2">DSM 525</strain>
        <strain evidence="5">DSM 525 / ATCC 6013</strain>
    </source>
</reference>
<dbReference type="eggNOG" id="COG4892">
    <property type="taxonomic scope" value="Bacteria"/>
</dbReference>
<dbReference type="SUPFAM" id="SSF55856">
    <property type="entry name" value="Cytochrome b5-like heme/steroid binding domain"/>
    <property type="match status" value="1"/>
</dbReference>
<keyword evidence="5" id="KW-1185">Reference proteome</keyword>
<dbReference type="KEGG" id="cpae:CPAST_c04380"/>
<dbReference type="GeneID" id="93072678"/>
<organism evidence="2 5">
    <name type="scientific">Clostridium pasteurianum DSM 525 = ATCC 6013</name>
    <dbReference type="NCBI Taxonomy" id="1262449"/>
    <lineage>
        <taxon>Bacteria</taxon>
        <taxon>Bacillati</taxon>
        <taxon>Bacillota</taxon>
        <taxon>Clostridia</taxon>
        <taxon>Eubacteriales</taxon>
        <taxon>Clostridiaceae</taxon>
        <taxon>Clostridium</taxon>
    </lineage>
</organism>
<feature type="domain" description="Cytochrome b5 heme-binding" evidence="1">
    <location>
        <begin position="6"/>
        <end position="74"/>
    </location>
</feature>
<reference evidence="3 4" key="3">
    <citation type="journal article" name="Genome Announc.">
        <title>Improved Draft Genome Sequence of Clostridium pasteurianum Strain ATCC 6013 (DSM 525) Using a Hybrid Next-Generation Sequencing Approach.</title>
        <authorList>
            <person name="Pyne M.E."/>
            <person name="Utturkar S."/>
            <person name="Brown S.D."/>
            <person name="Moo-Young M."/>
            <person name="Chung D.A."/>
            <person name="Chou C.P."/>
        </authorList>
    </citation>
    <scope>NUCLEOTIDE SEQUENCE [LARGE SCALE GENOMIC DNA]</scope>
    <source>
        <strain evidence="3 4">ATCC 6013</strain>
    </source>
</reference>
<name>A0A0H3J3P9_CLOPA</name>
<dbReference type="Proteomes" id="UP000028042">
    <property type="component" value="Unassembled WGS sequence"/>
</dbReference>
<dbReference type="EMBL" id="CP009268">
    <property type="protein sequence ID" value="AJA50526.1"/>
    <property type="molecule type" value="Genomic_DNA"/>
</dbReference>
<dbReference type="InterPro" id="IPR001199">
    <property type="entry name" value="Cyt_B5-like_heme/steroid-bd"/>
</dbReference>
<dbReference type="PATRIC" id="fig|1262449.3.peg.330"/>
<proteinExistence type="predicted"/>
<dbReference type="Pfam" id="PF00173">
    <property type="entry name" value="Cyt-b5"/>
    <property type="match status" value="1"/>
</dbReference>
<dbReference type="EMBL" id="JPGY02000001">
    <property type="protein sequence ID" value="KRU13462.1"/>
    <property type="molecule type" value="Genomic_DNA"/>
</dbReference>
<dbReference type="AlphaFoldDB" id="A0A0H3J3P9"/>
<sequence length="74" mass="8485">MSEKIFTKEELSKFNGKDGNPAYIAIKGIVYDISKVLVWKNGIHHDKTAGNDFTQEFPHKAEWLDRLPIVGRLQ</sequence>